<evidence type="ECO:0000313" key="3">
    <source>
        <dbReference type="Proteomes" id="UP001565368"/>
    </source>
</evidence>
<feature type="signal peptide" evidence="1">
    <location>
        <begin position="1"/>
        <end position="17"/>
    </location>
</feature>
<feature type="chain" id="PRO_5045991359" evidence="1">
    <location>
        <begin position="18"/>
        <end position="150"/>
    </location>
</feature>
<name>A0ABR3PTD5_9TREE</name>
<dbReference type="RefSeq" id="XP_069205664.1">
    <property type="nucleotide sequence ID" value="XM_069355823.1"/>
</dbReference>
<gene>
    <name evidence="2" type="ORF">Q8F55_007390</name>
</gene>
<proteinExistence type="predicted"/>
<evidence type="ECO:0000313" key="2">
    <source>
        <dbReference type="EMBL" id="KAL1405720.1"/>
    </source>
</evidence>
<sequence length="150" mass="16713">MLLKTVIITLVASLAVAAPAKMVSPRDDLPVTGGVSIQCFYGKNCKGNDNATPAKYGVKHGETYNEEWSVLPGYPFSCKFKTWDDWKGRLVLGGYDRSPLGFKEVSDVGYSDGSGEVCLTMWDSAWDFGLDWVHFEGKDQLKIVTHTYRY</sequence>
<keyword evidence="3" id="KW-1185">Reference proteome</keyword>
<protein>
    <submittedName>
        <fullName evidence="2">Uncharacterized protein</fullName>
    </submittedName>
</protein>
<reference evidence="2 3" key="1">
    <citation type="submission" date="2023-08" db="EMBL/GenBank/DDBJ databases">
        <title>Annotated Genome Sequence of Vanrija albida AlHP1.</title>
        <authorList>
            <person name="Herzog R."/>
        </authorList>
    </citation>
    <scope>NUCLEOTIDE SEQUENCE [LARGE SCALE GENOMIC DNA]</scope>
    <source>
        <strain evidence="2 3">AlHP1</strain>
    </source>
</reference>
<dbReference type="Proteomes" id="UP001565368">
    <property type="component" value="Unassembled WGS sequence"/>
</dbReference>
<comment type="caution">
    <text evidence="2">The sequence shown here is derived from an EMBL/GenBank/DDBJ whole genome shotgun (WGS) entry which is preliminary data.</text>
</comment>
<evidence type="ECO:0000256" key="1">
    <source>
        <dbReference type="SAM" id="SignalP"/>
    </source>
</evidence>
<dbReference type="EMBL" id="JBBXJM010000006">
    <property type="protein sequence ID" value="KAL1405720.1"/>
    <property type="molecule type" value="Genomic_DNA"/>
</dbReference>
<accession>A0ABR3PTD5</accession>
<keyword evidence="1" id="KW-0732">Signal</keyword>
<organism evidence="2 3">
    <name type="scientific">Vanrija albida</name>
    <dbReference type="NCBI Taxonomy" id="181172"/>
    <lineage>
        <taxon>Eukaryota</taxon>
        <taxon>Fungi</taxon>
        <taxon>Dikarya</taxon>
        <taxon>Basidiomycota</taxon>
        <taxon>Agaricomycotina</taxon>
        <taxon>Tremellomycetes</taxon>
        <taxon>Trichosporonales</taxon>
        <taxon>Trichosporonaceae</taxon>
        <taxon>Vanrija</taxon>
    </lineage>
</organism>
<dbReference type="GeneID" id="95988433"/>